<dbReference type="Proteomes" id="UP000031804">
    <property type="component" value="Segment"/>
</dbReference>
<dbReference type="GeneID" id="26633986"/>
<organism evidence="2 3">
    <name type="scientific">Vibrio phage phi 3</name>
    <dbReference type="NCBI Taxonomy" id="1589298"/>
    <lineage>
        <taxon>Viruses</taxon>
        <taxon>Duplodnaviria</taxon>
        <taxon>Heunggongvirae</taxon>
        <taxon>Uroviricota</taxon>
        <taxon>Caudoviricetes</taxon>
        <taxon>Demerecviridae</taxon>
        <taxon>Ermolyevavirinae</taxon>
        <taxon>Jesfedecavirus</taxon>
        <taxon>Jesfedecavirus phi3</taxon>
    </lineage>
</organism>
<dbReference type="EMBL" id="KP280063">
    <property type="protein sequence ID" value="AJF40776.1"/>
    <property type="molecule type" value="Genomic_DNA"/>
</dbReference>
<keyword evidence="3" id="KW-1185">Reference proteome</keyword>
<dbReference type="RefSeq" id="YP_009207473.1">
    <property type="nucleotide sequence ID" value="NC_028895.1"/>
</dbReference>
<evidence type="ECO:0000313" key="3">
    <source>
        <dbReference type="Proteomes" id="UP000031804"/>
    </source>
</evidence>
<name>A0A0B5HEE8_9CAUD</name>
<accession>A0A0B5HEE8</accession>
<proteinExistence type="predicted"/>
<gene>
    <name evidence="1" type="ORF">SBVP3_0008</name>
    <name evidence="2" type="ORF">SBVP3_00153</name>
</gene>
<reference evidence="2 3" key="1">
    <citation type="submission" date="2014-12" db="EMBL/GenBank/DDBJ databases">
        <title>Complete genome sequences of three Vibrio cholerae specific bacteriophages.</title>
        <authorList>
            <person name="Bhandare S.G."/>
            <person name="Warry A."/>
            <person name="Emes R.D."/>
            <person name="Hooton S.P.T."/>
            <person name="Barrow P.A."/>
            <person name="Atterbury R.J."/>
        </authorList>
    </citation>
    <scope>NUCLEOTIDE SEQUENCE [LARGE SCALE GENOMIC DNA]</scope>
</reference>
<dbReference type="EMBL" id="KP280063">
    <property type="protein sequence ID" value="AJF40920.1"/>
    <property type="molecule type" value="Genomic_DNA"/>
</dbReference>
<dbReference type="KEGG" id="vg:26633986"/>
<evidence type="ECO:0000313" key="2">
    <source>
        <dbReference type="EMBL" id="AJF40920.1"/>
    </source>
</evidence>
<dbReference type="RefSeq" id="YP_009207618.1">
    <property type="nucleotide sequence ID" value="NC_028895.1"/>
</dbReference>
<dbReference type="OrthoDB" id="32745at10239"/>
<protein>
    <submittedName>
        <fullName evidence="2">Uncharacterized protein</fullName>
    </submittedName>
</protein>
<dbReference type="KEGG" id="vg:26634131"/>
<dbReference type="GeneID" id="26634131"/>
<sequence>MSKIKVGDLCFVRGRCKDSNGKLVTVLRREFSEFYVSSPDLYAGEELHCYENELVLANWAVWTKEPPISDFYKCDQTTAANVRLLKAVTFLKNQELQFPILNTIRGYDVVEQHFKNKVVTYAAAFVEGAANAGGLYYDARLQLLTWYAIFNGAVFRNGYLVGLGE</sequence>
<evidence type="ECO:0000313" key="1">
    <source>
        <dbReference type="EMBL" id="AJF40776.1"/>
    </source>
</evidence>